<keyword evidence="7" id="KW-1185">Reference proteome</keyword>
<evidence type="ECO:0000256" key="1">
    <source>
        <dbReference type="ARBA" id="ARBA00022723"/>
    </source>
</evidence>
<feature type="domain" description="Zinc finger PHD-type" evidence="6">
    <location>
        <begin position="616"/>
        <end position="662"/>
    </location>
</feature>
<accession>A0AB40BA51</accession>
<keyword evidence="1" id="KW-0479">Metal-binding</keyword>
<keyword evidence="4" id="KW-0805">Transcription regulation</keyword>
<dbReference type="InterPro" id="IPR057765">
    <property type="entry name" value="MS1-like_ubiquitin"/>
</dbReference>
<keyword evidence="3" id="KW-0862">Zinc</keyword>
<name>A0AB40BA51_DIOCR</name>
<dbReference type="Gene3D" id="3.30.40.10">
    <property type="entry name" value="Zinc/RING finger domain, C3HC4 (zinc finger)"/>
    <property type="match status" value="1"/>
</dbReference>
<dbReference type="Pfam" id="PF00628">
    <property type="entry name" value="PHD"/>
    <property type="match status" value="1"/>
</dbReference>
<evidence type="ECO:0000256" key="2">
    <source>
        <dbReference type="ARBA" id="ARBA00022771"/>
    </source>
</evidence>
<dbReference type="PANTHER" id="PTHR46201">
    <property type="entry name" value="PHD FINGER PROTEIN MALE MEIOCYTE DEATH 1-RELATED"/>
    <property type="match status" value="1"/>
</dbReference>
<evidence type="ECO:0000313" key="8">
    <source>
        <dbReference type="RefSeq" id="XP_039124170.1"/>
    </source>
</evidence>
<gene>
    <name evidence="8" type="primary">LOC120260692</name>
</gene>
<dbReference type="PANTHER" id="PTHR46201:SF3">
    <property type="entry name" value="OS01G0877500 PROTEIN"/>
    <property type="match status" value="1"/>
</dbReference>
<sequence length="703" mass="79404">MAVNKHMRSMKRAKQRRITADLHDLLTFPATADGISADLHGPFRENVKAFVDRHARASPAHAFATGSVVWTWRVAFKVGEAVESGETPATVELVIALEDVARSGSVYCDQCRIVGWSGHPVCKERYHFIIQNKDDDVPNGYVCTRCGSTSISCNLRCNMCDHEMLIDELENSSCPKLDDPSHLLHGVVHTNGYGHLLRVNGREGGSKLLTGYHIMSFWDRLCKLLHVRKITVMDVSKKFGLEYRLLHAIVSGHPWYGKWGYEFHAGSFGLTAAAYQKAIDTLSSTPLSLFFSHSRGPRSQLQNTIMFYWARSGYQLVTLRDLFAYVIQQLNIADEEKQESNCTKRQEMDVEHTLGEICKVNIEQVETTLIKILKAAGRSQWVPAHALRGAACRRAKSPEMINNCLQTMEGKILSDGSIITARYNAGARTMEYSLEAARSQPLLDKNIKQTTEHKLRDLKFLYNSLLNPSTMEAYKPKTRRESAISAAATLLDCKQLIKHYDEASHWLFSNPLAFTIWCHFEANGNIAPPQEPVTLPLSATIADLKHEATKAFQETYLTFRHFQAEQLLDYHWMDDKFHVKNLIGFNGTVRIKGKCLDEQRLAEFNMERGIEDWVVDCTCGTKDDDGERMVACDACGVWQHTRCAGIHDFEEVPAQFVCVTCIHDQCKPVGRARKRPRTSPHGAFRCKNDVTSTIPQAHLWVDV</sequence>
<dbReference type="Pfam" id="PF25874">
    <property type="entry name" value="WHD_plant_repro"/>
    <property type="match status" value="1"/>
</dbReference>
<keyword evidence="2" id="KW-0863">Zinc-finger</keyword>
<dbReference type="SMART" id="SM00249">
    <property type="entry name" value="PHD"/>
    <property type="match status" value="1"/>
</dbReference>
<dbReference type="GeneID" id="120260692"/>
<dbReference type="AlphaFoldDB" id="A0AB40BA51"/>
<reference evidence="8" key="1">
    <citation type="submission" date="2025-08" db="UniProtKB">
        <authorList>
            <consortium name="RefSeq"/>
        </authorList>
    </citation>
    <scope>IDENTIFICATION</scope>
</reference>
<keyword evidence="5" id="KW-0804">Transcription</keyword>
<evidence type="ECO:0000256" key="5">
    <source>
        <dbReference type="ARBA" id="ARBA00023163"/>
    </source>
</evidence>
<dbReference type="InterPro" id="IPR019786">
    <property type="entry name" value="Zinc_finger_PHD-type_CS"/>
</dbReference>
<dbReference type="InterPro" id="IPR059080">
    <property type="entry name" value="WHD_PTC1"/>
</dbReference>
<dbReference type="RefSeq" id="XP_039124170.1">
    <property type="nucleotide sequence ID" value="XM_039268236.1"/>
</dbReference>
<dbReference type="InterPro" id="IPR019787">
    <property type="entry name" value="Znf_PHD-finger"/>
</dbReference>
<dbReference type="Pfam" id="PF25565">
    <property type="entry name" value="Ubiquitin_At1g33420"/>
    <property type="match status" value="1"/>
</dbReference>
<dbReference type="CDD" id="cd15556">
    <property type="entry name" value="PHD_MMD1_like"/>
    <property type="match status" value="1"/>
</dbReference>
<dbReference type="GO" id="GO:0008270">
    <property type="term" value="F:zinc ion binding"/>
    <property type="evidence" value="ECO:0007669"/>
    <property type="project" value="UniProtKB-KW"/>
</dbReference>
<evidence type="ECO:0000313" key="7">
    <source>
        <dbReference type="Proteomes" id="UP001515500"/>
    </source>
</evidence>
<dbReference type="SUPFAM" id="SSF57903">
    <property type="entry name" value="FYVE/PHD zinc finger"/>
    <property type="match status" value="1"/>
</dbReference>
<dbReference type="InterPro" id="IPR058054">
    <property type="entry name" value="Znf_MS1-like"/>
</dbReference>
<evidence type="ECO:0000259" key="6">
    <source>
        <dbReference type="SMART" id="SM00249"/>
    </source>
</evidence>
<dbReference type="InterPro" id="IPR011011">
    <property type="entry name" value="Znf_FYVE_PHD"/>
</dbReference>
<dbReference type="Proteomes" id="UP001515500">
    <property type="component" value="Chromosome 5"/>
</dbReference>
<dbReference type="InterPro" id="IPR001965">
    <property type="entry name" value="Znf_PHD"/>
</dbReference>
<evidence type="ECO:0000256" key="3">
    <source>
        <dbReference type="ARBA" id="ARBA00022833"/>
    </source>
</evidence>
<dbReference type="PROSITE" id="PS01359">
    <property type="entry name" value="ZF_PHD_1"/>
    <property type="match status" value="1"/>
</dbReference>
<organism evidence="7 8">
    <name type="scientific">Dioscorea cayennensis subsp. rotundata</name>
    <name type="common">White Guinea yam</name>
    <name type="synonym">Dioscorea rotundata</name>
    <dbReference type="NCBI Taxonomy" id="55577"/>
    <lineage>
        <taxon>Eukaryota</taxon>
        <taxon>Viridiplantae</taxon>
        <taxon>Streptophyta</taxon>
        <taxon>Embryophyta</taxon>
        <taxon>Tracheophyta</taxon>
        <taxon>Spermatophyta</taxon>
        <taxon>Magnoliopsida</taxon>
        <taxon>Liliopsida</taxon>
        <taxon>Dioscoreales</taxon>
        <taxon>Dioscoreaceae</taxon>
        <taxon>Dioscorea</taxon>
    </lineage>
</organism>
<evidence type="ECO:0000256" key="4">
    <source>
        <dbReference type="ARBA" id="ARBA00023015"/>
    </source>
</evidence>
<dbReference type="InterPro" id="IPR013083">
    <property type="entry name" value="Znf_RING/FYVE/PHD"/>
</dbReference>
<proteinExistence type="predicted"/>
<protein>
    <submittedName>
        <fullName evidence="8">PHD finger protein At1g33420-like</fullName>
    </submittedName>
</protein>